<name>A0AAV7RM02_PLEWA</name>
<proteinExistence type="predicted"/>
<dbReference type="Proteomes" id="UP001066276">
    <property type="component" value="Chromosome 5"/>
</dbReference>
<evidence type="ECO:0000313" key="1">
    <source>
        <dbReference type="EMBL" id="KAJ1153876.1"/>
    </source>
</evidence>
<sequence length="106" mass="11934">MEAGSSVTKVVSELISKIVLPGSVNPEGDLSMMRAHRVPFVRPVISKYPRTILVNFGDFRIKEQILSRARKAGEFKLDDGSRFRVFSDTSVAQAHRRREFVGLIDD</sequence>
<dbReference type="EMBL" id="JANPWB010000009">
    <property type="protein sequence ID" value="KAJ1153876.1"/>
    <property type="molecule type" value="Genomic_DNA"/>
</dbReference>
<reference evidence="1" key="1">
    <citation type="journal article" date="2022" name="bioRxiv">
        <title>Sequencing and chromosome-scale assembly of the giantPleurodeles waltlgenome.</title>
        <authorList>
            <person name="Brown T."/>
            <person name="Elewa A."/>
            <person name="Iarovenko S."/>
            <person name="Subramanian E."/>
            <person name="Araus A.J."/>
            <person name="Petzold A."/>
            <person name="Susuki M."/>
            <person name="Suzuki K.-i.T."/>
            <person name="Hayashi T."/>
            <person name="Toyoda A."/>
            <person name="Oliveira C."/>
            <person name="Osipova E."/>
            <person name="Leigh N.D."/>
            <person name="Simon A."/>
            <person name="Yun M.H."/>
        </authorList>
    </citation>
    <scope>NUCLEOTIDE SEQUENCE</scope>
    <source>
        <strain evidence="1">20211129_DDA</strain>
        <tissue evidence="1">Liver</tissue>
    </source>
</reference>
<gene>
    <name evidence="1" type="ORF">NDU88_006634</name>
</gene>
<evidence type="ECO:0000313" key="2">
    <source>
        <dbReference type="Proteomes" id="UP001066276"/>
    </source>
</evidence>
<dbReference type="Gene3D" id="3.30.70.1820">
    <property type="entry name" value="L1 transposable element, RRM domain"/>
    <property type="match status" value="1"/>
</dbReference>
<dbReference type="AlphaFoldDB" id="A0AAV7RM02"/>
<keyword evidence="2" id="KW-1185">Reference proteome</keyword>
<comment type="caution">
    <text evidence="1">The sequence shown here is derived from an EMBL/GenBank/DDBJ whole genome shotgun (WGS) entry which is preliminary data.</text>
</comment>
<protein>
    <submittedName>
        <fullName evidence="1">Uncharacterized protein</fullName>
    </submittedName>
</protein>
<accession>A0AAV7RM02</accession>
<organism evidence="1 2">
    <name type="scientific">Pleurodeles waltl</name>
    <name type="common">Iberian ribbed newt</name>
    <dbReference type="NCBI Taxonomy" id="8319"/>
    <lineage>
        <taxon>Eukaryota</taxon>
        <taxon>Metazoa</taxon>
        <taxon>Chordata</taxon>
        <taxon>Craniata</taxon>
        <taxon>Vertebrata</taxon>
        <taxon>Euteleostomi</taxon>
        <taxon>Amphibia</taxon>
        <taxon>Batrachia</taxon>
        <taxon>Caudata</taxon>
        <taxon>Salamandroidea</taxon>
        <taxon>Salamandridae</taxon>
        <taxon>Pleurodelinae</taxon>
        <taxon>Pleurodeles</taxon>
    </lineage>
</organism>